<protein>
    <submittedName>
        <fullName evidence="2">Uncharacterized protein</fullName>
    </submittedName>
</protein>
<evidence type="ECO:0000313" key="2">
    <source>
        <dbReference type="EMBL" id="MDR6867502.1"/>
    </source>
</evidence>
<reference evidence="2 3" key="1">
    <citation type="submission" date="2023-07" db="EMBL/GenBank/DDBJ databases">
        <title>Sorghum-associated microbial communities from plants grown in Nebraska, USA.</title>
        <authorList>
            <person name="Schachtman D."/>
        </authorList>
    </citation>
    <scope>NUCLEOTIDE SEQUENCE [LARGE SCALE GENOMIC DNA]</scope>
    <source>
        <strain evidence="2 3">2980</strain>
    </source>
</reference>
<evidence type="ECO:0000313" key="3">
    <source>
        <dbReference type="Proteomes" id="UP001259347"/>
    </source>
</evidence>
<organism evidence="2 3">
    <name type="scientific">Microbacterium resistens</name>
    <dbReference type="NCBI Taxonomy" id="156977"/>
    <lineage>
        <taxon>Bacteria</taxon>
        <taxon>Bacillati</taxon>
        <taxon>Actinomycetota</taxon>
        <taxon>Actinomycetes</taxon>
        <taxon>Micrococcales</taxon>
        <taxon>Microbacteriaceae</taxon>
        <taxon>Microbacterium</taxon>
    </lineage>
</organism>
<dbReference type="Proteomes" id="UP001259347">
    <property type="component" value="Unassembled WGS sequence"/>
</dbReference>
<dbReference type="EMBL" id="JAVDUM010000008">
    <property type="protein sequence ID" value="MDR6867502.1"/>
    <property type="molecule type" value="Genomic_DNA"/>
</dbReference>
<feature type="region of interest" description="Disordered" evidence="1">
    <location>
        <begin position="34"/>
        <end position="65"/>
    </location>
</feature>
<name>A0ABU1SF57_9MICO</name>
<gene>
    <name evidence="2" type="ORF">J2Y69_002105</name>
</gene>
<feature type="compositionally biased region" description="Basic residues" evidence="1">
    <location>
        <begin position="39"/>
        <end position="48"/>
    </location>
</feature>
<accession>A0ABU1SF57</accession>
<evidence type="ECO:0000256" key="1">
    <source>
        <dbReference type="SAM" id="MobiDB-lite"/>
    </source>
</evidence>
<keyword evidence="3" id="KW-1185">Reference proteome</keyword>
<sequence length="65" mass="7740">MHNLRSVRDVRTRIRRRHTQKCNTADLVLHRVSTAPRAPGHRRRRRRRVVTETQRVVTETATSTE</sequence>
<feature type="compositionally biased region" description="Low complexity" evidence="1">
    <location>
        <begin position="51"/>
        <end position="65"/>
    </location>
</feature>
<proteinExistence type="predicted"/>
<comment type="caution">
    <text evidence="2">The sequence shown here is derived from an EMBL/GenBank/DDBJ whole genome shotgun (WGS) entry which is preliminary data.</text>
</comment>